<dbReference type="EMBL" id="LNZH02000155">
    <property type="protein sequence ID" value="OCB89461.1"/>
    <property type="molecule type" value="Genomic_DNA"/>
</dbReference>
<reference evidence="2" key="1">
    <citation type="submission" date="2016-06" db="EMBL/GenBank/DDBJ databases">
        <title>Draft Genome sequence of the fungus Inonotus baumii.</title>
        <authorList>
            <person name="Zhu H."/>
            <person name="Lin W."/>
        </authorList>
    </citation>
    <scope>NUCLEOTIDE SEQUENCE</scope>
    <source>
        <strain evidence="2">821</strain>
    </source>
</reference>
<organism evidence="2 3">
    <name type="scientific">Sanghuangporus baumii</name>
    <name type="common">Phellinus baumii</name>
    <dbReference type="NCBI Taxonomy" id="108892"/>
    <lineage>
        <taxon>Eukaryota</taxon>
        <taxon>Fungi</taxon>
        <taxon>Dikarya</taxon>
        <taxon>Basidiomycota</taxon>
        <taxon>Agaricomycotina</taxon>
        <taxon>Agaricomycetes</taxon>
        <taxon>Hymenochaetales</taxon>
        <taxon>Hymenochaetaceae</taxon>
        <taxon>Sanghuangporus</taxon>
    </lineage>
</organism>
<dbReference type="SUPFAM" id="SSF47616">
    <property type="entry name" value="GST C-terminal domain-like"/>
    <property type="match status" value="1"/>
</dbReference>
<dbReference type="SUPFAM" id="SSF52833">
    <property type="entry name" value="Thioredoxin-like"/>
    <property type="match status" value="1"/>
</dbReference>
<dbReference type="InterPro" id="IPR036282">
    <property type="entry name" value="Glutathione-S-Trfase_C_sf"/>
</dbReference>
<evidence type="ECO:0000313" key="2">
    <source>
        <dbReference type="EMBL" id="OCB89461.1"/>
    </source>
</evidence>
<dbReference type="Gene3D" id="1.20.1050.10">
    <property type="match status" value="1"/>
</dbReference>
<dbReference type="Proteomes" id="UP000757232">
    <property type="component" value="Unassembled WGS sequence"/>
</dbReference>
<dbReference type="InterPro" id="IPR054416">
    <property type="entry name" value="GST_UstS-like_C"/>
</dbReference>
<dbReference type="Pfam" id="PF22041">
    <property type="entry name" value="GST_C_7"/>
    <property type="match status" value="1"/>
</dbReference>
<dbReference type="Gene3D" id="3.40.30.10">
    <property type="entry name" value="Glutaredoxin"/>
    <property type="match status" value="1"/>
</dbReference>
<gene>
    <name evidence="2" type="ORF">A7U60_g3351</name>
</gene>
<dbReference type="AlphaFoldDB" id="A0A9Q5NA84"/>
<dbReference type="CDD" id="cd00299">
    <property type="entry name" value="GST_C_family"/>
    <property type="match status" value="1"/>
</dbReference>
<dbReference type="OrthoDB" id="4951845at2759"/>
<comment type="caution">
    <text evidence="2">The sequence shown here is derived from an EMBL/GenBank/DDBJ whole genome shotgun (WGS) entry which is preliminary data.</text>
</comment>
<proteinExistence type="predicted"/>
<accession>A0A9Q5NA84</accession>
<sequence length="250" mass="28459">MKSNPYITLYDTPSSQSNGWAPSIWRIRLILNYKRLPYRIKGVELPDLDRTMRSIGAPATSKRSDGRPVYSLPVIVDPIRSPNAPVVLSNPSVISEYLEIHYPARPLYPDGSKALQTMFVHYLHDNFLRPLLPIMIPLSAQHLTERSQAHLFPPGQGPSNPPLTGPQREQAWAAVRENFNFLASVLDKNNGDDGDGTVVQGHDITYADFALCAILIWIERVSPQDIWPRVRTWNGGRWNRLMDRCREYMD</sequence>
<keyword evidence="3" id="KW-1185">Reference proteome</keyword>
<feature type="domain" description="Glutathione S-transferase UstS-like C-terminal" evidence="1">
    <location>
        <begin position="114"/>
        <end position="248"/>
    </location>
</feature>
<evidence type="ECO:0000259" key="1">
    <source>
        <dbReference type="Pfam" id="PF22041"/>
    </source>
</evidence>
<evidence type="ECO:0000313" key="3">
    <source>
        <dbReference type="Proteomes" id="UP000757232"/>
    </source>
</evidence>
<dbReference type="InterPro" id="IPR036249">
    <property type="entry name" value="Thioredoxin-like_sf"/>
</dbReference>
<name>A0A9Q5NA84_SANBA</name>
<protein>
    <recommendedName>
        <fullName evidence="1">Glutathione S-transferase UstS-like C-terminal domain-containing protein</fullName>
    </recommendedName>
</protein>